<dbReference type="AlphaFoldDB" id="X8BKC6"/>
<comment type="caution">
    <text evidence="7">The sequence shown here is derived from an EMBL/GenBank/DDBJ whole genome shotgun (WGS) entry which is preliminary data.</text>
</comment>
<keyword evidence="5 6" id="KW-0472">Membrane</keyword>
<dbReference type="EMBL" id="JAOB01000040">
    <property type="protein sequence ID" value="EUA43921.1"/>
    <property type="molecule type" value="Genomic_DNA"/>
</dbReference>
<feature type="transmembrane region" description="Helical" evidence="6">
    <location>
        <begin position="43"/>
        <end position="61"/>
    </location>
</feature>
<feature type="transmembrane region" description="Helical" evidence="6">
    <location>
        <begin position="21"/>
        <end position="37"/>
    </location>
</feature>
<evidence type="ECO:0000256" key="6">
    <source>
        <dbReference type="SAM" id="Phobius"/>
    </source>
</evidence>
<evidence type="ECO:0000313" key="7">
    <source>
        <dbReference type="EMBL" id="EUA43921.1"/>
    </source>
</evidence>
<dbReference type="InterPro" id="IPR002549">
    <property type="entry name" value="AI-2E-like"/>
</dbReference>
<keyword evidence="4 6" id="KW-1133">Transmembrane helix</keyword>
<evidence type="ECO:0008006" key="8">
    <source>
        <dbReference type="Google" id="ProtNLM"/>
    </source>
</evidence>
<reference evidence="7" key="1">
    <citation type="submission" date="2014-01" db="EMBL/GenBank/DDBJ databases">
        <authorList>
            <person name="Brown-Elliot B."/>
            <person name="Wallace R."/>
            <person name="Lenaerts A."/>
            <person name="Ordway D."/>
            <person name="DeGroote M.A."/>
            <person name="Parker T."/>
            <person name="Sizemore C."/>
            <person name="Tallon L.J."/>
            <person name="Sadzewicz L.K."/>
            <person name="Sengamalay N."/>
            <person name="Fraser C.M."/>
            <person name="Hine E."/>
            <person name="Shefchek K.A."/>
            <person name="Das S.P."/>
            <person name="Tettelin H."/>
        </authorList>
    </citation>
    <scope>NUCLEOTIDE SEQUENCE [LARGE SCALE GENOMIC DNA]</scope>
    <source>
        <strain evidence="7">4042</strain>
    </source>
</reference>
<feature type="transmembrane region" description="Helical" evidence="6">
    <location>
        <begin position="73"/>
        <end position="98"/>
    </location>
</feature>
<name>X8BKC6_MYCXE</name>
<organism evidence="7">
    <name type="scientific">Mycobacterium xenopi 4042</name>
    <dbReference type="NCBI Taxonomy" id="1299334"/>
    <lineage>
        <taxon>Bacteria</taxon>
        <taxon>Bacillati</taxon>
        <taxon>Actinomycetota</taxon>
        <taxon>Actinomycetes</taxon>
        <taxon>Mycobacteriales</taxon>
        <taxon>Mycobacteriaceae</taxon>
        <taxon>Mycobacterium</taxon>
    </lineage>
</organism>
<dbReference type="Pfam" id="PF01594">
    <property type="entry name" value="AI-2E_transport"/>
    <property type="match status" value="1"/>
</dbReference>
<protein>
    <recommendedName>
        <fullName evidence="8">AI-2E family transporter</fullName>
    </recommendedName>
</protein>
<comment type="similarity">
    <text evidence="2">Belongs to the autoinducer-2 exporter (AI-2E) (TC 2.A.86) family.</text>
</comment>
<dbReference type="PATRIC" id="fig|1299334.3.peg.3896"/>
<evidence type="ECO:0000256" key="2">
    <source>
        <dbReference type="ARBA" id="ARBA00009773"/>
    </source>
</evidence>
<evidence type="ECO:0000256" key="1">
    <source>
        <dbReference type="ARBA" id="ARBA00004141"/>
    </source>
</evidence>
<comment type="subcellular location">
    <subcellularLocation>
        <location evidence="1">Membrane</location>
        <topology evidence="1">Multi-pass membrane protein</topology>
    </subcellularLocation>
</comment>
<evidence type="ECO:0000256" key="4">
    <source>
        <dbReference type="ARBA" id="ARBA00022989"/>
    </source>
</evidence>
<keyword evidence="3 6" id="KW-0812">Transmembrane</keyword>
<gene>
    <name evidence="7" type="ORF">I553_8255</name>
</gene>
<sequence length="110" mass="11962">MSVLEDESVHPLVRKAAAWSWRLLVLFAALVAVLWLIKRLELVFVPLALALILSALLLPGVDWLDRHGVHRGLAVFLLLLTGFAAIGGVLAFVVSQFIDGLPGWSTRSPA</sequence>
<accession>X8BKC6</accession>
<evidence type="ECO:0000256" key="3">
    <source>
        <dbReference type="ARBA" id="ARBA00022692"/>
    </source>
</evidence>
<proteinExistence type="inferred from homology"/>
<evidence type="ECO:0000256" key="5">
    <source>
        <dbReference type="ARBA" id="ARBA00023136"/>
    </source>
</evidence>
<dbReference type="GO" id="GO:0016020">
    <property type="term" value="C:membrane"/>
    <property type="evidence" value="ECO:0007669"/>
    <property type="project" value="UniProtKB-SubCell"/>
</dbReference>